<dbReference type="Proteomes" id="UP000321224">
    <property type="component" value="Unassembled WGS sequence"/>
</dbReference>
<evidence type="ECO:0000313" key="2">
    <source>
        <dbReference type="EMBL" id="GEL69797.1"/>
    </source>
</evidence>
<organism evidence="2 5">
    <name type="scientific">Myxococcus virescens</name>
    <dbReference type="NCBI Taxonomy" id="83456"/>
    <lineage>
        <taxon>Bacteria</taxon>
        <taxon>Pseudomonadati</taxon>
        <taxon>Myxococcota</taxon>
        <taxon>Myxococcia</taxon>
        <taxon>Myxococcales</taxon>
        <taxon>Cystobacterineae</taxon>
        <taxon>Myxococcaceae</taxon>
        <taxon>Myxococcus</taxon>
    </lineage>
</organism>
<dbReference type="Pfam" id="PF11617">
    <property type="entry name" value="Cu-binding_MopE"/>
    <property type="match status" value="3"/>
</dbReference>
<reference evidence="3 4" key="1">
    <citation type="submission" date="2016-10" db="EMBL/GenBank/DDBJ databases">
        <authorList>
            <person name="Varghese N."/>
            <person name="Submissions S."/>
        </authorList>
    </citation>
    <scope>NUCLEOTIDE SEQUENCE [LARGE SCALE GENOMIC DNA]</scope>
    <source>
        <strain evidence="3 4">DSM 2260</strain>
    </source>
</reference>
<evidence type="ECO:0000313" key="3">
    <source>
        <dbReference type="EMBL" id="SDD92913.1"/>
    </source>
</evidence>
<dbReference type="InterPro" id="IPR011043">
    <property type="entry name" value="Gal_Oxase/kelch_b-propeller"/>
</dbReference>
<accession>A0A511H8C9</accession>
<comment type="caution">
    <text evidence="2">The sequence shown here is derived from an EMBL/GenBank/DDBJ whole genome shotgun (WGS) entry which is preliminary data.</text>
</comment>
<feature type="signal peptide" evidence="1">
    <location>
        <begin position="1"/>
        <end position="18"/>
    </location>
</feature>
<dbReference type="RefSeq" id="WP_090489319.1">
    <property type="nucleotide sequence ID" value="NZ_BJVY01000006.1"/>
</dbReference>
<dbReference type="PROSITE" id="PS51257">
    <property type="entry name" value="PROKAR_LIPOPROTEIN"/>
    <property type="match status" value="1"/>
</dbReference>
<dbReference type="Gene3D" id="2.120.10.80">
    <property type="entry name" value="Kelch-type beta propeller"/>
    <property type="match status" value="1"/>
</dbReference>
<dbReference type="InterPro" id="IPR021655">
    <property type="entry name" value="Put_metal-bd"/>
</dbReference>
<gene>
    <name evidence="2" type="ORF">MVI01_15810</name>
    <name evidence="3" type="ORF">SAMN04488504_103282</name>
</gene>
<dbReference type="Proteomes" id="UP000198717">
    <property type="component" value="Unassembled WGS sequence"/>
</dbReference>
<dbReference type="EMBL" id="FNAJ01000003">
    <property type="protein sequence ID" value="SDD92913.1"/>
    <property type="molecule type" value="Genomic_DNA"/>
</dbReference>
<name>A0A511H8C9_9BACT</name>
<evidence type="ECO:0000313" key="4">
    <source>
        <dbReference type="Proteomes" id="UP000198717"/>
    </source>
</evidence>
<proteinExistence type="predicted"/>
<keyword evidence="1" id="KW-0732">Signal</keyword>
<evidence type="ECO:0000256" key="1">
    <source>
        <dbReference type="SAM" id="SignalP"/>
    </source>
</evidence>
<dbReference type="InterPro" id="IPR015915">
    <property type="entry name" value="Kelch-typ_b-propeller"/>
</dbReference>
<feature type="chain" id="PRO_5022805189" evidence="1">
    <location>
        <begin position="19"/>
        <end position="711"/>
    </location>
</feature>
<protein>
    <submittedName>
        <fullName evidence="3">Metal-binding motif-containing protein</fullName>
    </submittedName>
</protein>
<sequence length="711" mass="74911">MNRIFLACLVLLSGMACTVPSLDELHPCDLNGLMGDSVDAFLGDRPTCRALKVSIDYSGFLPGCVLVSARDEASGKASTVEIAGKGGRSGGSLLVSVFAPSSWGDSVQVEARAYEQNCEATPVMTRSIRVSPQTGKVETVTLSLQATDADGDGYVSLLTGGTDCDDNNASIHPGATELCNDVDDNCNGQSDTVELRLGQDCFEAEGCEGIRACGENGAVICNMPLAVYAYPDVDQDGHGNRNAAPVAFCDGIPQGYVTGPADDCNDNNASIRPGAPEICNGVDDNCNDQIDETFPHLGTACTAEAQCAGVYVCDASGIATTCQPTRFPNNWYLDGDGDGFGVGTAVSSCVPPGTDYAATSGDCNDGNPFTYPGAPELCDALDNNCDGTPEGPEVCPGEGASWVSLTVGVTDMEWRSIFTEVPGDVTVSGNQGSIAILTPGASVFQTNATNCGDSNRGWNAVWADMASQGRIYIGSSGGYLAYLDRSQNACTATHSFARWVQALVGFRHAGALEIHGVTENSGSVNQGLTFRWTGDIGTGSLNFGTNTVGPLFDIHGRSRSALFAVGGFDSGSNRARLYRFNPSTGQWQSEMVETTVADLGRLRGVWVVNDKLAFAVGDALGGQNSVLQWDGSTWSRMPFPNTNTETLTSVVAFGAKSVYVTAYNGRIYRYDGTQWQIIFENTSLRFNDIAGTSPADLWVAGNNGQILHWPQ</sequence>
<dbReference type="AlphaFoldDB" id="A0A511H8C9"/>
<reference evidence="2 5" key="2">
    <citation type="submission" date="2019-07" db="EMBL/GenBank/DDBJ databases">
        <title>Whole genome shotgun sequence of Myxococcus virescens NBRC 100334.</title>
        <authorList>
            <person name="Hosoyama A."/>
            <person name="Uohara A."/>
            <person name="Ohji S."/>
            <person name="Ichikawa N."/>
        </authorList>
    </citation>
    <scope>NUCLEOTIDE SEQUENCE [LARGE SCALE GENOMIC DNA]</scope>
    <source>
        <strain evidence="2 5">NBRC 100334</strain>
    </source>
</reference>
<keyword evidence="4" id="KW-1185">Reference proteome</keyword>
<dbReference type="EMBL" id="BJVY01000006">
    <property type="protein sequence ID" value="GEL69797.1"/>
    <property type="molecule type" value="Genomic_DNA"/>
</dbReference>
<dbReference type="SUPFAM" id="SSF50965">
    <property type="entry name" value="Galactose oxidase, central domain"/>
    <property type="match status" value="1"/>
</dbReference>
<evidence type="ECO:0000313" key="5">
    <source>
        <dbReference type="Proteomes" id="UP000321224"/>
    </source>
</evidence>